<feature type="transmembrane region" description="Helical" evidence="6">
    <location>
        <begin position="203"/>
        <end position="230"/>
    </location>
</feature>
<evidence type="ECO:0000256" key="7">
    <source>
        <dbReference type="SAM" id="SignalP"/>
    </source>
</evidence>
<gene>
    <name evidence="8" type="ORF">HPS56_03665</name>
</gene>
<protein>
    <submittedName>
        <fullName evidence="8">OadG family protein</fullName>
    </submittedName>
</protein>
<dbReference type="RefSeq" id="WP_172273991.1">
    <property type="nucleotide sequence ID" value="NZ_CASGMU010000002.1"/>
</dbReference>
<evidence type="ECO:0000256" key="3">
    <source>
        <dbReference type="ARBA" id="ARBA00022692"/>
    </source>
</evidence>
<reference evidence="8 9" key="1">
    <citation type="submission" date="2020-05" db="EMBL/GenBank/DDBJ databases">
        <title>Distinct polysaccharide utilization as determinants for interspecies competition between intestinal Prevotella spp.</title>
        <authorList>
            <person name="Galvez E.J.C."/>
            <person name="Iljazovic A."/>
            <person name="Strowig T."/>
        </authorList>
    </citation>
    <scope>NUCLEOTIDE SEQUENCE [LARGE SCALE GENOMIC DNA]</scope>
    <source>
        <strain evidence="8 9">PMUR</strain>
    </source>
</reference>
<comment type="caution">
    <text evidence="8">The sequence shown here is derived from an EMBL/GenBank/DDBJ whole genome shotgun (WGS) entry which is preliminary data.</text>
</comment>
<keyword evidence="2" id="KW-1003">Cell membrane</keyword>
<evidence type="ECO:0000256" key="1">
    <source>
        <dbReference type="ARBA" id="ARBA00004236"/>
    </source>
</evidence>
<evidence type="ECO:0000313" key="8">
    <source>
        <dbReference type="EMBL" id="NPD91458.1"/>
    </source>
</evidence>
<dbReference type="Proteomes" id="UP000714420">
    <property type="component" value="Unassembled WGS sequence"/>
</dbReference>
<evidence type="ECO:0000256" key="6">
    <source>
        <dbReference type="SAM" id="Phobius"/>
    </source>
</evidence>
<comment type="subcellular location">
    <subcellularLocation>
        <location evidence="1">Cell membrane</location>
    </subcellularLocation>
</comment>
<keyword evidence="7" id="KW-0732">Signal</keyword>
<evidence type="ECO:0000313" key="9">
    <source>
        <dbReference type="Proteomes" id="UP000714420"/>
    </source>
</evidence>
<evidence type="ECO:0000256" key="2">
    <source>
        <dbReference type="ARBA" id="ARBA00022475"/>
    </source>
</evidence>
<organism evidence="8 9">
    <name type="scientific">Xylanibacter muris</name>
    <dbReference type="NCBI Taxonomy" id="2736290"/>
    <lineage>
        <taxon>Bacteria</taxon>
        <taxon>Pseudomonadati</taxon>
        <taxon>Bacteroidota</taxon>
        <taxon>Bacteroidia</taxon>
        <taxon>Bacteroidales</taxon>
        <taxon>Prevotellaceae</taxon>
        <taxon>Xylanibacter</taxon>
    </lineage>
</organism>
<keyword evidence="4 6" id="KW-1133">Transmembrane helix</keyword>
<sequence length="325" mass="36331">MKKFGLLLGAMLTFGAVPMVAQLENSIKLNEVMTCNTSSIQDEYGQHEAWIEITNISFSTYNIRGMFLTTDRSVLDKKMSVPERISRMSIIPNGEKRTIMGGQQNIVFFCNSNPAQGSMHLTVKIDPTEPTWIALYNGNAVNLIDSVTVPPLAANESFARVKDGDNYIWKRTEAKNVTPGISNNIHIKESKIAKIKRDDPHGYGIAVLSMGIVFFCLALLFAFFTVFGLIMRNRTMVKKVAEIQPLRAGVGMAKKTAEIGHMTNVILQDGLSTKGIDKELYIAVISMALKQYMEDIHDVESGVITIKPKNTDWNVEYIQMTQFHE</sequence>
<name>A0ABX2AJV4_9BACT</name>
<dbReference type="EMBL" id="JABKKF010000002">
    <property type="protein sequence ID" value="NPD91458.1"/>
    <property type="molecule type" value="Genomic_DNA"/>
</dbReference>
<evidence type="ECO:0000256" key="5">
    <source>
        <dbReference type="ARBA" id="ARBA00023136"/>
    </source>
</evidence>
<feature type="chain" id="PRO_5047269054" evidence="7">
    <location>
        <begin position="22"/>
        <end position="325"/>
    </location>
</feature>
<keyword evidence="5 6" id="KW-0472">Membrane</keyword>
<dbReference type="Pfam" id="PF04277">
    <property type="entry name" value="OAD_gamma"/>
    <property type="match status" value="1"/>
</dbReference>
<feature type="signal peptide" evidence="7">
    <location>
        <begin position="1"/>
        <end position="21"/>
    </location>
</feature>
<evidence type="ECO:0000256" key="4">
    <source>
        <dbReference type="ARBA" id="ARBA00022989"/>
    </source>
</evidence>
<accession>A0ABX2AJV4</accession>
<keyword evidence="3 6" id="KW-0812">Transmembrane</keyword>
<proteinExistence type="predicted"/>
<keyword evidence="9" id="KW-1185">Reference proteome</keyword>
<dbReference type="InterPro" id="IPR005899">
    <property type="entry name" value="Na_pump_deCOase"/>
</dbReference>